<dbReference type="InterPro" id="IPR059026">
    <property type="entry name" value="LpqB_N"/>
</dbReference>
<evidence type="ECO:0000313" key="3">
    <source>
        <dbReference type="Proteomes" id="UP001324287"/>
    </source>
</evidence>
<sequence>MGIEPLSPAPGATPDEIVRNFIDAAASARPGHRVAREYLTPEAARTWYPEESETTVISQDFATVTRESGAVEVTANPVGTVDPWGVFTVAPLGTFTRQFALEQVDDEWRITDPPDGLIILEPDFQRLYEETPVYFFDPTYQRLVPDPRYVIAGEGLPTAIVDRLLAGPSGYLSAGVRNALAGARLRSNVSLDGQAAIVDLTGLPAEPSPMLAQASAQLVWTLSRLRNVSIRSVEVRIDGEPVDIADVPDTQTTEHWTAFDPEAVPLGTVGHYVTGGGVHTVASGEAIPGPAGTGQYGLVAATVSIDPASGDPSYLVGVQPQGAVPPCWPARTPAS</sequence>
<evidence type="ECO:0000313" key="2">
    <source>
        <dbReference type="EMBL" id="WRL62881.1"/>
    </source>
</evidence>
<protein>
    <submittedName>
        <fullName evidence="2">GerMN domain-containing protein</fullName>
    </submittedName>
</protein>
<keyword evidence="3" id="KW-1185">Reference proteome</keyword>
<accession>A0ABZ1AZH4</accession>
<name>A0ABZ1AZH4_9ACTN</name>
<organism evidence="2 3">
    <name type="scientific">Blastococcus brunescens</name>
    <dbReference type="NCBI Taxonomy" id="1564165"/>
    <lineage>
        <taxon>Bacteria</taxon>
        <taxon>Bacillati</taxon>
        <taxon>Actinomycetota</taxon>
        <taxon>Actinomycetes</taxon>
        <taxon>Geodermatophilales</taxon>
        <taxon>Geodermatophilaceae</taxon>
        <taxon>Blastococcus</taxon>
    </lineage>
</organism>
<gene>
    <name evidence="2" type="ORF">U6N30_23830</name>
</gene>
<dbReference type="Pfam" id="PF10646">
    <property type="entry name" value="Germane"/>
    <property type="match status" value="1"/>
</dbReference>
<dbReference type="Proteomes" id="UP001324287">
    <property type="component" value="Chromosome"/>
</dbReference>
<dbReference type="InterPro" id="IPR019606">
    <property type="entry name" value="GerMN"/>
</dbReference>
<feature type="domain" description="GerMN" evidence="1">
    <location>
        <begin position="157"/>
        <end position="246"/>
    </location>
</feature>
<proteinExistence type="predicted"/>
<reference evidence="2 3" key="1">
    <citation type="submission" date="2023-12" db="EMBL/GenBank/DDBJ databases">
        <title>Blastococcus brunescens sp. nov., an actonobacterium isolated from sandstone collected in sahara desert.</title>
        <authorList>
            <person name="Gtari M."/>
            <person name="Ghodhbane F."/>
        </authorList>
    </citation>
    <scope>NUCLEOTIDE SEQUENCE [LARGE SCALE GENOMIC DNA]</scope>
    <source>
        <strain evidence="2 3">BMG 8361</strain>
    </source>
</reference>
<dbReference type="RefSeq" id="WP_324274230.1">
    <property type="nucleotide sequence ID" value="NZ_CP141261.1"/>
</dbReference>
<evidence type="ECO:0000259" key="1">
    <source>
        <dbReference type="SMART" id="SM00909"/>
    </source>
</evidence>
<dbReference type="Pfam" id="PF25976">
    <property type="entry name" value="LpqB_N"/>
    <property type="match status" value="1"/>
</dbReference>
<dbReference type="SMART" id="SM00909">
    <property type="entry name" value="Germane"/>
    <property type="match status" value="1"/>
</dbReference>
<dbReference type="EMBL" id="CP141261">
    <property type="protein sequence ID" value="WRL62881.1"/>
    <property type="molecule type" value="Genomic_DNA"/>
</dbReference>